<dbReference type="GO" id="GO:0004497">
    <property type="term" value="F:monooxygenase activity"/>
    <property type="evidence" value="ECO:0007669"/>
    <property type="project" value="UniProtKB-KW"/>
</dbReference>
<dbReference type="EMBL" id="KL648097">
    <property type="protein sequence ID" value="KEY72283.1"/>
    <property type="molecule type" value="Genomic_DNA"/>
</dbReference>
<dbReference type="OrthoDB" id="5954308at2759"/>
<keyword evidence="10" id="KW-1185">Reference proteome</keyword>
<evidence type="ECO:0000256" key="5">
    <source>
        <dbReference type="ARBA" id="ARBA00023033"/>
    </source>
</evidence>
<keyword evidence="2 8" id="KW-0812">Transmembrane</keyword>
<gene>
    <name evidence="9" type="ORF">S7711_00281</name>
</gene>
<organism evidence="9 10">
    <name type="scientific">Stachybotrys chartarum (strain CBS 109288 / IBT 7711)</name>
    <name type="common">Toxic black mold</name>
    <name type="synonym">Stilbospora chartarum</name>
    <dbReference type="NCBI Taxonomy" id="1280523"/>
    <lineage>
        <taxon>Eukaryota</taxon>
        <taxon>Fungi</taxon>
        <taxon>Dikarya</taxon>
        <taxon>Ascomycota</taxon>
        <taxon>Pezizomycotina</taxon>
        <taxon>Sordariomycetes</taxon>
        <taxon>Hypocreomycetidae</taxon>
        <taxon>Hypocreales</taxon>
        <taxon>Stachybotryaceae</taxon>
        <taxon>Stachybotrys</taxon>
    </lineage>
</organism>
<dbReference type="HOGENOM" id="CLU_105974_0_0_1"/>
<keyword evidence="6 8" id="KW-0472">Membrane</keyword>
<sequence>MSTTTAQAVALVTGSFLSGMSLRVLSGNVDMTNDGLGAMASLSLIAVPVFLDSTTSAPQLFHTWTRMYYYGHQALPTMAVGTLSLWTYVAIRRRRIRKDWHVFALAGVVTVLMLPFTWLVMVPTNNTLFGLEAAGSDLGNVTLTDGKMLVVSWAWMHLARSVFPLAGAALGAAATFRDWAR</sequence>
<dbReference type="GO" id="GO:0016020">
    <property type="term" value="C:membrane"/>
    <property type="evidence" value="ECO:0007669"/>
    <property type="project" value="UniProtKB-SubCell"/>
</dbReference>
<reference evidence="9 10" key="1">
    <citation type="journal article" date="2014" name="BMC Genomics">
        <title>Comparative genome sequencing reveals chemotype-specific gene clusters in the toxigenic black mold Stachybotrys.</title>
        <authorList>
            <person name="Semeiks J."/>
            <person name="Borek D."/>
            <person name="Otwinowski Z."/>
            <person name="Grishin N.V."/>
        </authorList>
    </citation>
    <scope>NUCLEOTIDE SEQUENCE [LARGE SCALE GENOMIC DNA]</scope>
    <source>
        <strain evidence="10">CBS 109288 / IBT 7711</strain>
    </source>
</reference>
<evidence type="ECO:0000256" key="7">
    <source>
        <dbReference type="ARBA" id="ARBA00034313"/>
    </source>
</evidence>
<feature type="transmembrane region" description="Helical" evidence="8">
    <location>
        <begin position="153"/>
        <end position="176"/>
    </location>
</feature>
<protein>
    <submittedName>
        <fullName evidence="9">Uncharacterized protein</fullName>
    </submittedName>
</protein>
<evidence type="ECO:0000256" key="3">
    <source>
        <dbReference type="ARBA" id="ARBA00022989"/>
    </source>
</evidence>
<keyword evidence="4" id="KW-0560">Oxidoreductase</keyword>
<dbReference type="PANTHER" id="PTHR35042">
    <property type="entry name" value="ANTHRONE OXYGENASE ENCC"/>
    <property type="match status" value="1"/>
</dbReference>
<evidence type="ECO:0000256" key="8">
    <source>
        <dbReference type="SAM" id="Phobius"/>
    </source>
</evidence>
<name>A0A084B404_STACB</name>
<evidence type="ECO:0000256" key="6">
    <source>
        <dbReference type="ARBA" id="ARBA00023136"/>
    </source>
</evidence>
<dbReference type="PANTHER" id="PTHR35042:SF3">
    <property type="entry name" value="ANTHRONE OXYGENASE-RELATED"/>
    <property type="match status" value="1"/>
</dbReference>
<feature type="transmembrane region" description="Helical" evidence="8">
    <location>
        <begin position="102"/>
        <end position="121"/>
    </location>
</feature>
<comment type="similarity">
    <text evidence="7">Belongs to the anthrone oxygenase family.</text>
</comment>
<dbReference type="AlphaFoldDB" id="A0A084B404"/>
<evidence type="ECO:0000256" key="2">
    <source>
        <dbReference type="ARBA" id="ARBA00022692"/>
    </source>
</evidence>
<dbReference type="Proteomes" id="UP000028045">
    <property type="component" value="Unassembled WGS sequence"/>
</dbReference>
<dbReference type="InterPro" id="IPR013901">
    <property type="entry name" value="Anthrone_oxy"/>
</dbReference>
<proteinExistence type="inferred from homology"/>
<evidence type="ECO:0000313" key="9">
    <source>
        <dbReference type="EMBL" id="KEY72283.1"/>
    </source>
</evidence>
<accession>A0A084B404</accession>
<feature type="transmembrane region" description="Helical" evidence="8">
    <location>
        <begin position="71"/>
        <end position="90"/>
    </location>
</feature>
<feature type="transmembrane region" description="Helical" evidence="8">
    <location>
        <begin position="6"/>
        <end position="25"/>
    </location>
</feature>
<feature type="transmembrane region" description="Helical" evidence="8">
    <location>
        <begin position="32"/>
        <end position="51"/>
    </location>
</feature>
<keyword evidence="3 8" id="KW-1133">Transmembrane helix</keyword>
<evidence type="ECO:0000256" key="1">
    <source>
        <dbReference type="ARBA" id="ARBA00004141"/>
    </source>
</evidence>
<comment type="subcellular location">
    <subcellularLocation>
        <location evidence="1">Membrane</location>
        <topology evidence="1">Multi-pass membrane protein</topology>
    </subcellularLocation>
</comment>
<keyword evidence="5" id="KW-0503">Monooxygenase</keyword>
<dbReference type="Pfam" id="PF08592">
    <property type="entry name" value="Anthrone_oxy"/>
    <property type="match status" value="1"/>
</dbReference>
<evidence type="ECO:0000313" key="10">
    <source>
        <dbReference type="Proteomes" id="UP000028045"/>
    </source>
</evidence>
<evidence type="ECO:0000256" key="4">
    <source>
        <dbReference type="ARBA" id="ARBA00023002"/>
    </source>
</evidence>